<evidence type="ECO:0000313" key="22">
    <source>
        <dbReference type="EMBL" id="KAJ3558260.1"/>
    </source>
</evidence>
<dbReference type="EC" id="3.2.1.21" evidence="5"/>
<keyword evidence="14" id="KW-0624">Polysaccharide degradation</keyword>
<feature type="domain" description="Glycoside hydrolase family 3 N-terminal" evidence="20">
    <location>
        <begin position="258"/>
        <end position="490"/>
    </location>
</feature>
<evidence type="ECO:0000313" key="23">
    <source>
        <dbReference type="Proteomes" id="UP001148614"/>
    </source>
</evidence>
<evidence type="ECO:0000256" key="3">
    <source>
        <dbReference type="ARBA" id="ARBA00004987"/>
    </source>
</evidence>
<dbReference type="InterPro" id="IPR036881">
    <property type="entry name" value="Glyco_hydro_3_C_sf"/>
</dbReference>
<dbReference type="Proteomes" id="UP001148614">
    <property type="component" value="Unassembled WGS sequence"/>
</dbReference>
<feature type="transmembrane region" description="Helical" evidence="19">
    <location>
        <begin position="154"/>
        <end position="173"/>
    </location>
</feature>
<dbReference type="SUPFAM" id="SSF51445">
    <property type="entry name" value="(Trans)glycosidases"/>
    <property type="match status" value="1"/>
</dbReference>
<evidence type="ECO:0000256" key="18">
    <source>
        <dbReference type="ARBA" id="ARBA00083611"/>
    </source>
</evidence>
<name>A0A9W8N611_9PEZI</name>
<gene>
    <name evidence="22" type="ORF">NPX13_g9749</name>
</gene>
<feature type="transmembrane region" description="Helical" evidence="19">
    <location>
        <begin position="7"/>
        <end position="28"/>
    </location>
</feature>
<keyword evidence="11" id="KW-0325">Glycoprotein</keyword>
<keyword evidence="12" id="KW-0119">Carbohydrate metabolism</keyword>
<keyword evidence="8" id="KW-0378">Hydrolase</keyword>
<comment type="catalytic activity">
    <reaction evidence="1">
        <text>Hydrolysis of terminal, non-reducing beta-D-glucosyl residues with release of beta-D-glucose.</text>
        <dbReference type="EC" id="3.2.1.21"/>
    </reaction>
</comment>
<proteinExistence type="inferred from homology"/>
<keyword evidence="6 19" id="KW-0812">Transmembrane</keyword>
<evidence type="ECO:0000256" key="2">
    <source>
        <dbReference type="ARBA" id="ARBA00004141"/>
    </source>
</evidence>
<evidence type="ECO:0000259" key="21">
    <source>
        <dbReference type="Pfam" id="PF01284"/>
    </source>
</evidence>
<keyword evidence="10 19" id="KW-0472">Membrane</keyword>
<evidence type="ECO:0000256" key="17">
    <source>
        <dbReference type="ARBA" id="ARBA00083231"/>
    </source>
</evidence>
<evidence type="ECO:0000256" key="5">
    <source>
        <dbReference type="ARBA" id="ARBA00012744"/>
    </source>
</evidence>
<dbReference type="GO" id="GO:0009251">
    <property type="term" value="P:glucan catabolic process"/>
    <property type="evidence" value="ECO:0007669"/>
    <property type="project" value="TreeGrafter"/>
</dbReference>
<evidence type="ECO:0000256" key="7">
    <source>
        <dbReference type="ARBA" id="ARBA00022729"/>
    </source>
</evidence>
<comment type="similarity">
    <text evidence="4">Belongs to the glycosyl hydrolase 3 family.</text>
</comment>
<comment type="pathway">
    <text evidence="3">Glycan metabolism; cellulose degradation.</text>
</comment>
<dbReference type="FunFam" id="3.20.20.300:FF:000002">
    <property type="entry name" value="Probable beta-glucosidase"/>
    <property type="match status" value="1"/>
</dbReference>
<dbReference type="PRINTS" id="PR00133">
    <property type="entry name" value="GLHYDRLASE3"/>
</dbReference>
<evidence type="ECO:0000256" key="11">
    <source>
        <dbReference type="ARBA" id="ARBA00023180"/>
    </source>
</evidence>
<protein>
    <recommendedName>
        <fullName evidence="15">Beta-glucosidase cel3A</fullName>
        <ecNumber evidence="5">3.2.1.21</ecNumber>
    </recommendedName>
    <alternativeName>
        <fullName evidence="16">Beta-D-glucoside glucohydrolase cel3A</fullName>
    </alternativeName>
    <alternativeName>
        <fullName evidence="18">Cellobiase cel3A</fullName>
    </alternativeName>
    <alternativeName>
        <fullName evidence="17">Gentiobiase cel3A</fullName>
    </alternativeName>
</protein>
<accession>A0A9W8N611</accession>
<evidence type="ECO:0000256" key="1">
    <source>
        <dbReference type="ARBA" id="ARBA00000448"/>
    </source>
</evidence>
<dbReference type="EMBL" id="JANPWZ010002500">
    <property type="protein sequence ID" value="KAJ3558260.1"/>
    <property type="molecule type" value="Genomic_DNA"/>
</dbReference>
<sequence>MLNVAAIALRAFLVIFGAVVLGLSVTLAKHQVVGSPPPETSFFSFAGAFGLIASAIGILSILIDKVPQIGVAVADGLASVFYLAGAIALTVALKPVSSCTSHDDVQREARFNNKLLNGGCRTIKGDKYCYAGSGAGEKFESYTPSRCQEVQADYVFGYLAAVFGVASVIITLLKQRRGGTTATVATFEYAESPPVYPSPAGKGSGAWADAYARARDLVDQMTLEEKANITRGFTVSDNTCAGNTGTVPRLGWPGLCLHDAGNGVRATDLVTSFPSALHVGASWDRNLTYQRGLFMGKEFKAKGVNVLLGPNAGPLGRTPLGGRNWEGFSVDPYLSGQLVSESIIAHQDAGVIATLKHLIGNEQETYRRPYFGVEAESSNIDDKTLHEYYLWPFVDGVKAGTASVMCSYNRINNTYGCMNSKLMNGVLKTELEFDGFVMLDWNAQHDVYSSNAGLDMVMPSGGSFGTNLTDAVSNGTVDASRVTDMATRIIAAWYLVGQDVDFPTPGIGMKNLTQPHEQVDARDPQSRDVVLEGAIAGHVLVKNDNALPFPKKPVMLSVFGYDATVSPTKNTDTLFQLGYTSSAEMGQAVLGTEQHFDQAARGGTIVTGGRAGANGPAH</sequence>
<keyword evidence="23" id="KW-1185">Reference proteome</keyword>
<keyword evidence="9 19" id="KW-1133">Transmembrane helix</keyword>
<comment type="subcellular location">
    <subcellularLocation>
        <location evidence="2">Membrane</location>
        <topology evidence="2">Multi-pass membrane protein</topology>
    </subcellularLocation>
</comment>
<feature type="transmembrane region" description="Helical" evidence="19">
    <location>
        <begin position="69"/>
        <end position="93"/>
    </location>
</feature>
<dbReference type="InterPro" id="IPR008253">
    <property type="entry name" value="Marvel"/>
</dbReference>
<dbReference type="GO" id="GO:0016020">
    <property type="term" value="C:membrane"/>
    <property type="evidence" value="ECO:0007669"/>
    <property type="project" value="UniProtKB-SubCell"/>
</dbReference>
<dbReference type="PANTHER" id="PTHR42715">
    <property type="entry name" value="BETA-GLUCOSIDASE"/>
    <property type="match status" value="1"/>
</dbReference>
<evidence type="ECO:0000256" key="6">
    <source>
        <dbReference type="ARBA" id="ARBA00022692"/>
    </source>
</evidence>
<dbReference type="GO" id="GO:0008422">
    <property type="term" value="F:beta-glucosidase activity"/>
    <property type="evidence" value="ECO:0007669"/>
    <property type="project" value="UniProtKB-EC"/>
</dbReference>
<feature type="domain" description="MARVEL" evidence="21">
    <location>
        <begin position="7"/>
        <end position="169"/>
    </location>
</feature>
<evidence type="ECO:0000256" key="15">
    <source>
        <dbReference type="ARBA" id="ARBA00070030"/>
    </source>
</evidence>
<comment type="caution">
    <text evidence="22">The sequence shown here is derived from an EMBL/GenBank/DDBJ whole genome shotgun (WGS) entry which is preliminary data.</text>
</comment>
<evidence type="ECO:0000256" key="14">
    <source>
        <dbReference type="ARBA" id="ARBA00023326"/>
    </source>
</evidence>
<evidence type="ECO:0000256" key="8">
    <source>
        <dbReference type="ARBA" id="ARBA00022801"/>
    </source>
</evidence>
<dbReference type="Gene3D" id="3.20.20.300">
    <property type="entry name" value="Glycoside hydrolase, family 3, N-terminal domain"/>
    <property type="match status" value="1"/>
</dbReference>
<evidence type="ECO:0000259" key="20">
    <source>
        <dbReference type="Pfam" id="PF00933"/>
    </source>
</evidence>
<evidence type="ECO:0000256" key="4">
    <source>
        <dbReference type="ARBA" id="ARBA00005336"/>
    </source>
</evidence>
<dbReference type="PANTHER" id="PTHR42715:SF5">
    <property type="entry name" value="BETA-GLUCOSIDASE M-RELATED"/>
    <property type="match status" value="1"/>
</dbReference>
<dbReference type="InterPro" id="IPR050288">
    <property type="entry name" value="Cellulose_deg_GH3"/>
</dbReference>
<dbReference type="Pfam" id="PF01284">
    <property type="entry name" value="MARVEL"/>
    <property type="match status" value="1"/>
</dbReference>
<dbReference type="VEuPathDB" id="FungiDB:F4678DRAFT_367418"/>
<evidence type="ECO:0000256" key="9">
    <source>
        <dbReference type="ARBA" id="ARBA00022989"/>
    </source>
</evidence>
<organism evidence="22 23">
    <name type="scientific">Xylaria arbuscula</name>
    <dbReference type="NCBI Taxonomy" id="114810"/>
    <lineage>
        <taxon>Eukaryota</taxon>
        <taxon>Fungi</taxon>
        <taxon>Dikarya</taxon>
        <taxon>Ascomycota</taxon>
        <taxon>Pezizomycotina</taxon>
        <taxon>Sordariomycetes</taxon>
        <taxon>Xylariomycetidae</taxon>
        <taxon>Xylariales</taxon>
        <taxon>Xylariaceae</taxon>
        <taxon>Xylaria</taxon>
    </lineage>
</organism>
<dbReference type="InterPro" id="IPR017853">
    <property type="entry name" value="GH"/>
</dbReference>
<evidence type="ECO:0000256" key="10">
    <source>
        <dbReference type="ARBA" id="ARBA00023136"/>
    </source>
</evidence>
<dbReference type="Pfam" id="PF00933">
    <property type="entry name" value="Glyco_hydro_3"/>
    <property type="match status" value="1"/>
</dbReference>
<evidence type="ECO:0000256" key="16">
    <source>
        <dbReference type="ARBA" id="ARBA00078013"/>
    </source>
</evidence>
<dbReference type="Gene3D" id="3.40.50.1700">
    <property type="entry name" value="Glycoside hydrolase family 3 C-terminal domain"/>
    <property type="match status" value="1"/>
</dbReference>
<keyword evidence="7" id="KW-0732">Signal</keyword>
<dbReference type="InterPro" id="IPR036962">
    <property type="entry name" value="Glyco_hydro_3_N_sf"/>
</dbReference>
<dbReference type="InterPro" id="IPR001764">
    <property type="entry name" value="Glyco_hydro_3_N"/>
</dbReference>
<reference evidence="22" key="1">
    <citation type="submission" date="2022-07" db="EMBL/GenBank/DDBJ databases">
        <title>Genome Sequence of Xylaria arbuscula.</title>
        <authorList>
            <person name="Buettner E."/>
        </authorList>
    </citation>
    <scope>NUCLEOTIDE SEQUENCE</scope>
    <source>
        <strain evidence="22">VT107</strain>
    </source>
</reference>
<evidence type="ECO:0000256" key="19">
    <source>
        <dbReference type="SAM" id="Phobius"/>
    </source>
</evidence>
<feature type="transmembrane region" description="Helical" evidence="19">
    <location>
        <begin position="40"/>
        <end position="62"/>
    </location>
</feature>
<dbReference type="AlphaFoldDB" id="A0A9W8N611"/>
<evidence type="ECO:0000256" key="13">
    <source>
        <dbReference type="ARBA" id="ARBA00023295"/>
    </source>
</evidence>
<keyword evidence="13" id="KW-0326">Glycosidase</keyword>
<evidence type="ECO:0000256" key="12">
    <source>
        <dbReference type="ARBA" id="ARBA00023277"/>
    </source>
</evidence>